<dbReference type="GO" id="GO:0015074">
    <property type="term" value="P:DNA integration"/>
    <property type="evidence" value="ECO:0007669"/>
    <property type="project" value="InterPro"/>
</dbReference>
<dbReference type="Gene3D" id="1.10.10.10">
    <property type="entry name" value="Winged helix-like DNA-binding domain superfamily/Winged helix DNA-binding domain"/>
    <property type="match status" value="2"/>
</dbReference>
<dbReference type="EMBL" id="JAGYPE020000142">
    <property type="protein sequence ID" value="MCH6269675.1"/>
    <property type="molecule type" value="Genomic_DNA"/>
</dbReference>
<dbReference type="InterPro" id="IPR010921">
    <property type="entry name" value="Trp_repressor/repl_initiator"/>
</dbReference>
<dbReference type="PANTHER" id="PTHR46889:SF5">
    <property type="entry name" value="INTEGRASE PROTEIN"/>
    <property type="match status" value="1"/>
</dbReference>
<feature type="domain" description="Integrase catalytic" evidence="2">
    <location>
        <begin position="284"/>
        <end position="446"/>
    </location>
</feature>
<dbReference type="EMBL" id="JAGYPE010000009">
    <property type="protein sequence ID" value="MBS4187960.1"/>
    <property type="molecule type" value="Genomic_DNA"/>
</dbReference>
<dbReference type="PROSITE" id="PS50994">
    <property type="entry name" value="INTEGRASE"/>
    <property type="match status" value="1"/>
</dbReference>
<dbReference type="SUPFAM" id="SSF48295">
    <property type="entry name" value="TrpR-like"/>
    <property type="match status" value="1"/>
</dbReference>
<gene>
    <name evidence="3" type="ORF">KHB02_02095</name>
    <name evidence="7" type="ORF">KHB02_029595</name>
    <name evidence="4" type="ORF">KHB02_04485</name>
    <name evidence="5" type="ORF">KHB02_22990</name>
    <name evidence="6" type="ORF">KHB02_42015</name>
</gene>
<dbReference type="GO" id="GO:0043565">
    <property type="term" value="F:sequence-specific DNA binding"/>
    <property type="evidence" value="ECO:0007669"/>
    <property type="project" value="InterPro"/>
</dbReference>
<comment type="function">
    <text evidence="1">Involved in the transposition of the insertion sequence.</text>
</comment>
<evidence type="ECO:0000256" key="1">
    <source>
        <dbReference type="ARBA" id="ARBA00002286"/>
    </source>
</evidence>
<evidence type="ECO:0000313" key="8">
    <source>
        <dbReference type="Proteomes" id="UP000677265"/>
    </source>
</evidence>
<dbReference type="PANTHER" id="PTHR46889">
    <property type="entry name" value="TRANSPOSASE INSF FOR INSERTION SEQUENCE IS3B-RELATED"/>
    <property type="match status" value="1"/>
</dbReference>
<comment type="caution">
    <text evidence="6">The sequence shown here is derived from an EMBL/GenBank/DDBJ whole genome shotgun (WGS) entry which is preliminary data.</text>
</comment>
<dbReference type="Pfam" id="PF00665">
    <property type="entry name" value="rve"/>
    <property type="match status" value="1"/>
</dbReference>
<dbReference type="AlphaFoldDB" id="A0A942YFS8"/>
<reference evidence="6" key="1">
    <citation type="submission" date="2021-05" db="EMBL/GenBank/DDBJ databases">
        <title>Novel Bacillus species.</title>
        <authorList>
            <person name="Liu G."/>
        </authorList>
    </citation>
    <scope>NUCLEOTIDE SEQUENCE</scope>
    <source>
        <strain evidence="6 8">FJAT-50051</strain>
    </source>
</reference>
<dbReference type="Pfam" id="PF13518">
    <property type="entry name" value="HTH_28"/>
    <property type="match status" value="2"/>
</dbReference>
<keyword evidence="8" id="KW-1185">Reference proteome</keyword>
<evidence type="ECO:0000313" key="6">
    <source>
        <dbReference type="EMBL" id="MBS4187960.1"/>
    </source>
</evidence>
<accession>A0A942YFS8</accession>
<dbReference type="InterPro" id="IPR012337">
    <property type="entry name" value="RNaseH-like_sf"/>
</dbReference>
<evidence type="ECO:0000313" key="4">
    <source>
        <dbReference type="EMBL" id="MBS4180649.1"/>
    </source>
</evidence>
<dbReference type="InterPro" id="IPR036388">
    <property type="entry name" value="WH-like_DNA-bd_sf"/>
</dbReference>
<organism evidence="6">
    <name type="scientific">Neobacillus citreus</name>
    <dbReference type="NCBI Taxonomy" id="2833578"/>
    <lineage>
        <taxon>Bacteria</taxon>
        <taxon>Bacillati</taxon>
        <taxon>Bacillota</taxon>
        <taxon>Bacilli</taxon>
        <taxon>Bacillales</taxon>
        <taxon>Bacillaceae</taxon>
        <taxon>Neobacillus</taxon>
    </lineage>
</organism>
<dbReference type="SUPFAM" id="SSF53098">
    <property type="entry name" value="Ribonuclease H-like"/>
    <property type="match status" value="1"/>
</dbReference>
<dbReference type="Pfam" id="PF13276">
    <property type="entry name" value="HTH_21"/>
    <property type="match status" value="1"/>
</dbReference>
<dbReference type="Proteomes" id="UP000677265">
    <property type="component" value="Unassembled WGS sequence"/>
</dbReference>
<dbReference type="InterPro" id="IPR055247">
    <property type="entry name" value="InsJ-like_HTH"/>
</dbReference>
<evidence type="ECO:0000259" key="2">
    <source>
        <dbReference type="PROSITE" id="PS50994"/>
    </source>
</evidence>
<evidence type="ECO:0000313" key="5">
    <source>
        <dbReference type="EMBL" id="MBS4184266.1"/>
    </source>
</evidence>
<name>A0A942YFS8_9BACI</name>
<dbReference type="EMBL" id="JAGYPE010000004">
    <property type="protein sequence ID" value="MBS4184266.1"/>
    <property type="molecule type" value="Genomic_DNA"/>
</dbReference>
<dbReference type="InterPro" id="IPR036397">
    <property type="entry name" value="RNaseH_sf"/>
</dbReference>
<dbReference type="EMBL" id="JAGYPE010000001">
    <property type="protein sequence ID" value="MBS4180174.1"/>
    <property type="molecule type" value="Genomic_DNA"/>
</dbReference>
<proteinExistence type="predicted"/>
<protein>
    <submittedName>
        <fullName evidence="6">IS3 family transposase</fullName>
    </submittedName>
</protein>
<evidence type="ECO:0000313" key="3">
    <source>
        <dbReference type="EMBL" id="MBS4180174.1"/>
    </source>
</evidence>
<dbReference type="EMBL" id="JAGYPE010000001">
    <property type="protein sequence ID" value="MBS4180649.1"/>
    <property type="molecule type" value="Genomic_DNA"/>
</dbReference>
<dbReference type="InterPro" id="IPR001584">
    <property type="entry name" value="Integrase_cat-core"/>
</dbReference>
<dbReference type="InterPro" id="IPR048020">
    <property type="entry name" value="Transpos_IS3"/>
</dbReference>
<dbReference type="RefSeq" id="WP_213140189.1">
    <property type="nucleotide sequence ID" value="NZ_JAGYPE020000142.1"/>
</dbReference>
<sequence length="449" mass="52781">MAKFTFEDKLWAVKEYQNGILSYRDIAKKLGTVHKTIQQWVNLYLVHGEESLRKSYTNYSAAFKMEVLKYMDDNWASLNETAAKFKIPNPSTINTWRRAVETEGKEALLPKKKGRPPMTKERKKNDLTNQTNESLIQEVERLRMENAYPKKVECLSSGTGKITTKLKAQVIFELRNEYKVAELIKIAGIKRSTYYFWTKNLDRPDKYAKVKEAIQEIYHQHKGRYGHRNIKKELDKKGLILDPKTVLKLMNQMGIKCQVRMKKYKSYRGSVGKVAPNILNRDFQANKPNQKWVTDVTEFSLFGQKLYLSPILDLFNSEVISYTVKSRPSFDLVGNMLEQALEVLNPEDKLILHSDQGWHYQMDKYQKTLKDRNITQSMSRKGNCLDNAVIENFFGILKTELLYLQDFESIEHFIQELHDYIYYYNNIRMKKKLKDLSPVEYRTQVQRVA</sequence>
<dbReference type="InterPro" id="IPR050900">
    <property type="entry name" value="Transposase_IS3/IS150/IS904"/>
</dbReference>
<evidence type="ECO:0000313" key="7">
    <source>
        <dbReference type="EMBL" id="MCH6269675.1"/>
    </source>
</evidence>
<dbReference type="InterPro" id="IPR025948">
    <property type="entry name" value="HTH-like_dom"/>
</dbReference>
<dbReference type="NCBIfam" id="NF033516">
    <property type="entry name" value="transpos_IS3"/>
    <property type="match status" value="1"/>
</dbReference>
<dbReference type="Gene3D" id="3.30.420.10">
    <property type="entry name" value="Ribonuclease H-like superfamily/Ribonuclease H"/>
    <property type="match status" value="1"/>
</dbReference>
<dbReference type="Pfam" id="PF13333">
    <property type="entry name" value="rve_2"/>
    <property type="match status" value="1"/>
</dbReference>